<evidence type="ECO:0000313" key="2">
    <source>
        <dbReference type="Proteomes" id="UP000194873"/>
    </source>
</evidence>
<sequence length="189" mass="20576">MDLFELKGPQGKDNQPGLLSDIMVAAMQDFKTIKGVKKTTGRGDSVTIDGSHVFNDDKGFFKCYTTLKTAQLKLGNTGDRDGRGKKIDFTFFHPGNSKEVAEFDRQIKNQEAILLVQTPEKVWLQLGSEGLGVEILGEFDSGTLDSGRRGFTFKVEGYANGLLFYEGDIQMADGSLRKADGTVVAAPGV</sequence>
<dbReference type="EMBL" id="MTSE01000042">
    <property type="protein sequence ID" value="OUJ68826.1"/>
    <property type="molecule type" value="Genomic_DNA"/>
</dbReference>
<protein>
    <submittedName>
        <fullName evidence="1">Uncharacterized protein</fullName>
    </submittedName>
</protein>
<gene>
    <name evidence="1" type="ORF">BXP70_27400</name>
</gene>
<dbReference type="RefSeq" id="WP_086597301.1">
    <property type="nucleotide sequence ID" value="NZ_MTSE01000042.1"/>
</dbReference>
<evidence type="ECO:0000313" key="1">
    <source>
        <dbReference type="EMBL" id="OUJ68826.1"/>
    </source>
</evidence>
<keyword evidence="2" id="KW-1185">Reference proteome</keyword>
<dbReference type="OrthoDB" id="879048at2"/>
<dbReference type="Proteomes" id="UP000194873">
    <property type="component" value="Unassembled WGS sequence"/>
</dbReference>
<comment type="caution">
    <text evidence="1">The sequence shown here is derived from an EMBL/GenBank/DDBJ whole genome shotgun (WGS) entry which is preliminary data.</text>
</comment>
<organism evidence="1 2">
    <name type="scientific">Hymenobacter crusticola</name>
    <dbReference type="NCBI Taxonomy" id="1770526"/>
    <lineage>
        <taxon>Bacteria</taxon>
        <taxon>Pseudomonadati</taxon>
        <taxon>Bacteroidota</taxon>
        <taxon>Cytophagia</taxon>
        <taxon>Cytophagales</taxon>
        <taxon>Hymenobacteraceae</taxon>
        <taxon>Hymenobacter</taxon>
    </lineage>
</organism>
<reference evidence="1 2" key="1">
    <citation type="submission" date="2017-01" db="EMBL/GenBank/DDBJ databases">
        <title>A new Hymenobacter.</title>
        <authorList>
            <person name="Liang Y."/>
            <person name="Feng F."/>
        </authorList>
    </citation>
    <scope>NUCLEOTIDE SEQUENCE [LARGE SCALE GENOMIC DNA]</scope>
    <source>
        <strain evidence="1">MIMBbqt21</strain>
    </source>
</reference>
<accession>A0A243W5Q4</accession>
<name>A0A243W5Q4_9BACT</name>
<dbReference type="AlphaFoldDB" id="A0A243W5Q4"/>
<proteinExistence type="predicted"/>